<dbReference type="AlphaFoldDB" id="A0A7Z0LKC3"/>
<organism evidence="1 2">
    <name type="scientific">Vreelandella salicampi</name>
    <dbReference type="NCBI Taxonomy" id="1449798"/>
    <lineage>
        <taxon>Bacteria</taxon>
        <taxon>Pseudomonadati</taxon>
        <taxon>Pseudomonadota</taxon>
        <taxon>Gammaproteobacteria</taxon>
        <taxon>Oceanospirillales</taxon>
        <taxon>Halomonadaceae</taxon>
        <taxon>Vreelandella</taxon>
    </lineage>
</organism>
<dbReference type="PANTHER" id="PTHR37031">
    <property type="entry name" value="METALLOPHOSPHATASE BINDING DOMAIN PROTEIN"/>
    <property type="match status" value="1"/>
</dbReference>
<dbReference type="EMBL" id="JACCDF010000004">
    <property type="protein sequence ID" value="NYS60493.1"/>
    <property type="molecule type" value="Genomic_DNA"/>
</dbReference>
<dbReference type="SUPFAM" id="SSF56300">
    <property type="entry name" value="Metallo-dependent phosphatases"/>
    <property type="match status" value="1"/>
</dbReference>
<keyword evidence="2" id="KW-1185">Reference proteome</keyword>
<dbReference type="InterPro" id="IPR029052">
    <property type="entry name" value="Metallo-depent_PP-like"/>
</dbReference>
<dbReference type="Gene3D" id="3.60.21.70">
    <property type="entry name" value="PhoD-like phosphatase"/>
    <property type="match status" value="1"/>
</dbReference>
<proteinExistence type="predicted"/>
<dbReference type="RefSeq" id="WP_179929824.1">
    <property type="nucleotide sequence ID" value="NZ_JACCDF010000004.1"/>
</dbReference>
<dbReference type="InterPro" id="IPR038607">
    <property type="entry name" value="PhoD-like_sf"/>
</dbReference>
<evidence type="ECO:0000313" key="1">
    <source>
        <dbReference type="EMBL" id="NYS60493.1"/>
    </source>
</evidence>
<name>A0A7Z0LKC3_9GAMM</name>
<gene>
    <name evidence="1" type="ORF">HZS81_06915</name>
</gene>
<dbReference type="PANTHER" id="PTHR37031:SF2">
    <property type="entry name" value="PHOD-LIKE PHOSPHATASE METALLOPHOSPHATASE DOMAIN-CONTAINING PROTEIN"/>
    <property type="match status" value="1"/>
</dbReference>
<comment type="caution">
    <text evidence="1">The sequence shown here is derived from an EMBL/GenBank/DDBJ whole genome shotgun (WGS) entry which is preliminary data.</text>
</comment>
<protein>
    <submittedName>
        <fullName evidence="1">Alkaline phosphatase family protein</fullName>
    </submittedName>
</protein>
<sequence length="645" mass="72125">MHSNASAATETAPLPDILAGPLLRRITPTRWVMWLVASRRVSLTLTLTPPEGEAQRHRLDAASQCLPLGEHAYVYLIDLPLSQPLPMDTPIPYDVLLTQANGTQQGIAEWAPWLCYAGAESPSVVIASRHHQLMHGSCRKPHHDSADGLVRADTWLEEQGGAAATERPAWLLMTGDQVYVDDVAGPMLRAIHALIARLGLVDEHLEGATVEDSQTLYRSTNTYYHREALLPDVTSNTALRERFFGGVKKPVFTSANAHNHLMTLAEMLAMYCLVWSPTPWQLIAPDMPALDAAESAIYRQEQPIIDAFVAGLPQCARVMAHLPTLMIFDDHDVTDDWNLTADWERAAYGHPFSKRIIGNALLAYLLCQGWGNAPETLNPLVAKVRQCLEQAQGALPMSDHDALIDDVQRFQGWEFHLPGTPALIVLDTRTRRWRSERSPNRPSGLMDWEALIEMQQALLGAPSAVIVSPAPMFGVKLIEGVQKIFTWLGKPLVVDAENWMAHRGAANVLLHIWRHSKTPGNYVILSGDVHYSFAYDIIVRHRQHSPRLWQITSSGVKNTFPDTLLDVFDRLNRWLYAPFSPLNWFTKRRKLAVYPRDPDRAKAGERLWNASGIGLVTLDEQGRPTDIRQLDARGDDVVFPPPKTD</sequence>
<evidence type="ECO:0000313" key="2">
    <source>
        <dbReference type="Proteomes" id="UP000586119"/>
    </source>
</evidence>
<dbReference type="Proteomes" id="UP000586119">
    <property type="component" value="Unassembled WGS sequence"/>
</dbReference>
<reference evidence="1 2" key="1">
    <citation type="journal article" date="2015" name="Int. J. Syst. Evol. Microbiol.">
        <title>Halomonas salicampi sp. nov., a halotolerant and alkalitolerant bacterium isolated from a saltern soil.</title>
        <authorList>
            <person name="Lee J.C."/>
            <person name="Kim Y.S."/>
            <person name="Yun B.S."/>
            <person name="Whang K.S."/>
        </authorList>
    </citation>
    <scope>NUCLEOTIDE SEQUENCE [LARGE SCALE GENOMIC DNA]</scope>
    <source>
        <strain evidence="1 2">BH103</strain>
    </source>
</reference>
<accession>A0A7Z0LKC3</accession>